<keyword evidence="4" id="KW-1003">Cell membrane</keyword>
<evidence type="ECO:0000256" key="1">
    <source>
        <dbReference type="ARBA" id="ARBA00004651"/>
    </source>
</evidence>
<comment type="similarity">
    <text evidence="2">Belongs to the auxin efflux carrier (TC 2.A.69) family.</text>
</comment>
<keyword evidence="3" id="KW-0813">Transport</keyword>
<evidence type="ECO:0000256" key="2">
    <source>
        <dbReference type="ARBA" id="ARBA00010145"/>
    </source>
</evidence>
<dbReference type="GO" id="GO:0005886">
    <property type="term" value="C:plasma membrane"/>
    <property type="evidence" value="ECO:0007669"/>
    <property type="project" value="UniProtKB-SubCell"/>
</dbReference>
<dbReference type="InterPro" id="IPR004776">
    <property type="entry name" value="Mem_transp_PIN-like"/>
</dbReference>
<keyword evidence="7 8" id="KW-0472">Membrane</keyword>
<evidence type="ECO:0000256" key="5">
    <source>
        <dbReference type="ARBA" id="ARBA00022692"/>
    </source>
</evidence>
<feature type="transmembrane region" description="Helical" evidence="8">
    <location>
        <begin position="219"/>
        <end position="241"/>
    </location>
</feature>
<evidence type="ECO:0008006" key="11">
    <source>
        <dbReference type="Google" id="ProtNLM"/>
    </source>
</evidence>
<evidence type="ECO:0000256" key="4">
    <source>
        <dbReference type="ARBA" id="ARBA00022475"/>
    </source>
</evidence>
<feature type="transmembrane region" description="Helical" evidence="8">
    <location>
        <begin position="313"/>
        <end position="331"/>
    </location>
</feature>
<evidence type="ECO:0000313" key="10">
    <source>
        <dbReference type="Proteomes" id="UP000242815"/>
    </source>
</evidence>
<dbReference type="Gene3D" id="1.20.1530.20">
    <property type="match status" value="1"/>
</dbReference>
<evidence type="ECO:0000256" key="3">
    <source>
        <dbReference type="ARBA" id="ARBA00022448"/>
    </source>
</evidence>
<feature type="transmembrane region" description="Helical" evidence="8">
    <location>
        <begin position="99"/>
        <end position="119"/>
    </location>
</feature>
<evidence type="ECO:0000256" key="8">
    <source>
        <dbReference type="SAM" id="Phobius"/>
    </source>
</evidence>
<dbReference type="Pfam" id="PF03547">
    <property type="entry name" value="Mem_trans"/>
    <property type="match status" value="2"/>
</dbReference>
<evidence type="ECO:0000313" key="9">
    <source>
        <dbReference type="EMBL" id="SFQ89856.1"/>
    </source>
</evidence>
<feature type="transmembrane region" description="Helical" evidence="8">
    <location>
        <begin position="281"/>
        <end position="301"/>
    </location>
</feature>
<dbReference type="EMBL" id="FOYD01000021">
    <property type="protein sequence ID" value="SFQ89856.1"/>
    <property type="molecule type" value="Genomic_DNA"/>
</dbReference>
<evidence type="ECO:0000256" key="7">
    <source>
        <dbReference type="ARBA" id="ARBA00023136"/>
    </source>
</evidence>
<feature type="transmembrane region" description="Helical" evidence="8">
    <location>
        <begin position="253"/>
        <end position="275"/>
    </location>
</feature>
<feature type="transmembrane region" description="Helical" evidence="8">
    <location>
        <begin position="156"/>
        <end position="179"/>
    </location>
</feature>
<reference evidence="9 10" key="1">
    <citation type="submission" date="2016-10" db="EMBL/GenBank/DDBJ databases">
        <authorList>
            <person name="de Groot N.N."/>
        </authorList>
    </citation>
    <scope>NUCLEOTIDE SEQUENCE [LARGE SCALE GENOMIC DNA]</scope>
    <source>
        <strain evidence="9 10">JCM 18415</strain>
    </source>
</reference>
<dbReference type="PANTHER" id="PTHR36838">
    <property type="entry name" value="AUXIN EFFLUX CARRIER FAMILY PROTEIN"/>
    <property type="match status" value="1"/>
</dbReference>
<protein>
    <recommendedName>
        <fullName evidence="11">AEC family transporter</fullName>
    </recommendedName>
</protein>
<dbReference type="PANTHER" id="PTHR36838:SF3">
    <property type="entry name" value="TRANSPORTER AUXIN EFFLUX CARRIER EC FAMILY"/>
    <property type="match status" value="1"/>
</dbReference>
<sequence length="334" mass="35542">MTAINVAACQEFASAERIRPVDLLAAPEFVGKEESCVTVLNALIPVFGLILLGWFLGARRILPADGNATLSIITFKLMMPVLLFAGLARADLSRAMSPMLLLLYFLPAISVFVLINLLMHRRLGRPSSMGLAASYSNNVLVGIPLITVMLGADSLVYLFAVLVFHSLVLFTLQSLYNAFFGGGQLNWRSLLGSLANPLIIGLMCGAAVNLSGLMIPAPLWRLVEMLAAAALPLALLMLGMSLSGYRIHLSGSLVLLTLSKLLLMPALVLGLGYVIGLDPVAHTVLVLMAACPTGVNVLAFAMGQADTRIISSVIFLSTVLAGFTLPLWLILMAP</sequence>
<dbReference type="STRING" id="1002526.SAMN05216578_1217"/>
<feature type="transmembrane region" description="Helical" evidence="8">
    <location>
        <begin position="191"/>
        <end position="213"/>
    </location>
</feature>
<feature type="transmembrane region" description="Helical" evidence="8">
    <location>
        <begin position="68"/>
        <end position="87"/>
    </location>
</feature>
<proteinExistence type="inferred from homology"/>
<name>A0A1I6C9I4_9GAMM</name>
<accession>A0A1I6C9I4</accession>
<evidence type="ECO:0000256" key="6">
    <source>
        <dbReference type="ARBA" id="ARBA00022989"/>
    </source>
</evidence>
<comment type="subcellular location">
    <subcellularLocation>
        <location evidence="1">Cell membrane</location>
        <topology evidence="1">Multi-pass membrane protein</topology>
    </subcellularLocation>
</comment>
<dbReference type="AlphaFoldDB" id="A0A1I6C9I4"/>
<keyword evidence="5 8" id="KW-0812">Transmembrane</keyword>
<keyword evidence="6 8" id="KW-1133">Transmembrane helix</keyword>
<dbReference type="InterPro" id="IPR038770">
    <property type="entry name" value="Na+/solute_symporter_sf"/>
</dbReference>
<dbReference type="Proteomes" id="UP000242815">
    <property type="component" value="Unassembled WGS sequence"/>
</dbReference>
<organism evidence="9 10">
    <name type="scientific">Halopseudomonas formosensis</name>
    <dbReference type="NCBI Taxonomy" id="1002526"/>
    <lineage>
        <taxon>Bacteria</taxon>
        <taxon>Pseudomonadati</taxon>
        <taxon>Pseudomonadota</taxon>
        <taxon>Gammaproteobacteria</taxon>
        <taxon>Pseudomonadales</taxon>
        <taxon>Pseudomonadaceae</taxon>
        <taxon>Halopseudomonas</taxon>
    </lineage>
</organism>
<gene>
    <name evidence="9" type="ORF">SAMN05216578_1217</name>
</gene>
<feature type="transmembrane region" description="Helical" evidence="8">
    <location>
        <begin position="37"/>
        <end position="56"/>
    </location>
</feature>
<dbReference type="GO" id="GO:0055085">
    <property type="term" value="P:transmembrane transport"/>
    <property type="evidence" value="ECO:0007669"/>
    <property type="project" value="InterPro"/>
</dbReference>